<dbReference type="AlphaFoldDB" id="A0A9W9IT51"/>
<comment type="caution">
    <text evidence="1">The sequence shown here is derived from an EMBL/GenBank/DDBJ whole genome shotgun (WGS) entry which is preliminary data.</text>
</comment>
<keyword evidence="2" id="KW-1185">Reference proteome</keyword>
<dbReference type="EMBL" id="JAPQKO010000001">
    <property type="protein sequence ID" value="KAJ5183529.1"/>
    <property type="molecule type" value="Genomic_DNA"/>
</dbReference>
<reference evidence="1" key="1">
    <citation type="submission" date="2022-11" db="EMBL/GenBank/DDBJ databases">
        <authorList>
            <person name="Petersen C."/>
        </authorList>
    </citation>
    <scope>NUCLEOTIDE SEQUENCE</scope>
    <source>
        <strain evidence="1">IBT 21917</strain>
    </source>
</reference>
<proteinExistence type="predicted"/>
<protein>
    <submittedName>
        <fullName evidence="1">Uncharacterized protein</fullName>
    </submittedName>
</protein>
<evidence type="ECO:0000313" key="1">
    <source>
        <dbReference type="EMBL" id="KAJ5183529.1"/>
    </source>
</evidence>
<dbReference type="OrthoDB" id="4344078at2759"/>
<organism evidence="1 2">
    <name type="scientific">Penicillium capsulatum</name>
    <dbReference type="NCBI Taxonomy" id="69766"/>
    <lineage>
        <taxon>Eukaryota</taxon>
        <taxon>Fungi</taxon>
        <taxon>Dikarya</taxon>
        <taxon>Ascomycota</taxon>
        <taxon>Pezizomycotina</taxon>
        <taxon>Eurotiomycetes</taxon>
        <taxon>Eurotiomycetidae</taxon>
        <taxon>Eurotiales</taxon>
        <taxon>Aspergillaceae</taxon>
        <taxon>Penicillium</taxon>
    </lineage>
</organism>
<accession>A0A9W9IT51</accession>
<evidence type="ECO:0000313" key="2">
    <source>
        <dbReference type="Proteomes" id="UP001146351"/>
    </source>
</evidence>
<name>A0A9W9IT51_9EURO</name>
<gene>
    <name evidence="1" type="ORF">N7492_001145</name>
</gene>
<sequence length="127" mass="14401">MYYNEPVEEQKCPKGCVDGGPGKSDYCGGQSLFNQNEKLSQCADHQYKEGVKIIRNAKTELARNQGFADLYTLLLSCTGFFANLGSNDPKYKKDLRALTADLIGEYKKAKKPVDKYYADAREEWREL</sequence>
<reference evidence="1" key="2">
    <citation type="journal article" date="2023" name="IMA Fungus">
        <title>Comparative genomic study of the Penicillium genus elucidates a diverse pangenome and 15 lateral gene transfer events.</title>
        <authorList>
            <person name="Petersen C."/>
            <person name="Sorensen T."/>
            <person name="Nielsen M.R."/>
            <person name="Sondergaard T.E."/>
            <person name="Sorensen J.L."/>
            <person name="Fitzpatrick D.A."/>
            <person name="Frisvad J.C."/>
            <person name="Nielsen K.L."/>
        </authorList>
    </citation>
    <scope>NUCLEOTIDE SEQUENCE</scope>
    <source>
        <strain evidence="1">IBT 21917</strain>
    </source>
</reference>
<dbReference type="Proteomes" id="UP001146351">
    <property type="component" value="Unassembled WGS sequence"/>
</dbReference>